<evidence type="ECO:0000256" key="4">
    <source>
        <dbReference type="ARBA" id="ARBA00012557"/>
    </source>
</evidence>
<feature type="transmembrane region" description="Helical" evidence="12">
    <location>
        <begin position="38"/>
        <end position="59"/>
    </location>
</feature>
<evidence type="ECO:0000256" key="1">
    <source>
        <dbReference type="ARBA" id="ARBA00004606"/>
    </source>
</evidence>
<comment type="similarity">
    <text evidence="3">Belongs to the glycosyltransferase 31 family. Beta3-Gal-T subfamily.</text>
</comment>
<organism evidence="14 15">
    <name type="scientific">Aaosphaeria arxii CBS 175.79</name>
    <dbReference type="NCBI Taxonomy" id="1450172"/>
    <lineage>
        <taxon>Eukaryota</taxon>
        <taxon>Fungi</taxon>
        <taxon>Dikarya</taxon>
        <taxon>Ascomycota</taxon>
        <taxon>Pezizomycotina</taxon>
        <taxon>Dothideomycetes</taxon>
        <taxon>Pleosporomycetidae</taxon>
        <taxon>Pleosporales</taxon>
        <taxon>Pleosporales incertae sedis</taxon>
        <taxon>Aaosphaeria</taxon>
    </lineage>
</organism>
<evidence type="ECO:0000256" key="11">
    <source>
        <dbReference type="ARBA" id="ARBA00023136"/>
    </source>
</evidence>
<keyword evidence="6 14" id="KW-0808">Transferase</keyword>
<feature type="domain" description="Fringe-like glycosyltransferase" evidence="13">
    <location>
        <begin position="230"/>
        <end position="314"/>
    </location>
</feature>
<evidence type="ECO:0000256" key="9">
    <source>
        <dbReference type="ARBA" id="ARBA00022968"/>
    </source>
</evidence>
<evidence type="ECO:0000313" key="14">
    <source>
        <dbReference type="EMBL" id="KAF2020979.1"/>
    </source>
</evidence>
<evidence type="ECO:0000256" key="5">
    <source>
        <dbReference type="ARBA" id="ARBA00022676"/>
    </source>
</evidence>
<evidence type="ECO:0000259" key="13">
    <source>
        <dbReference type="Pfam" id="PF02434"/>
    </source>
</evidence>
<keyword evidence="8" id="KW-0547">Nucleotide-binding</keyword>
<protein>
    <recommendedName>
        <fullName evidence="4">N-acetylgalactosaminide beta-1,3-galactosyltransferase</fullName>
        <ecNumber evidence="4">2.4.1.122</ecNumber>
    </recommendedName>
</protein>
<dbReference type="InterPro" id="IPR026050">
    <property type="entry name" value="C1GALT1/C1GALT1_chp1"/>
</dbReference>
<dbReference type="Gene3D" id="3.50.4.10">
    <property type="entry name" value="Hepatocyte Growth Factor"/>
    <property type="match status" value="1"/>
</dbReference>
<accession>A0A6A5Y6R3</accession>
<dbReference type="Gene3D" id="3.90.550.50">
    <property type="match status" value="1"/>
</dbReference>
<evidence type="ECO:0000256" key="6">
    <source>
        <dbReference type="ARBA" id="ARBA00022679"/>
    </source>
</evidence>
<evidence type="ECO:0000256" key="12">
    <source>
        <dbReference type="SAM" id="Phobius"/>
    </source>
</evidence>
<sequence>MFGSRLSSFSRGQSSSATYSIHQGTRTVPTGLRRWTRAFYITLPILLLLNYLLIFHFTIFEKLSRIVFPDHTFHPLPFLSNPHEPTSPPGKPAGDTVLDYWTWKTQTQFAPLPDEHDKDTTDLCAIFPTHLLSKIQVVLKVGAADHWTRTSSQVNGIIKCIPNAIITSDRDHAYGVEGIFNATDILADLPPSTYLTEEDLAIYESQKNASLADLRQGAQGWRIDKYKFLPAVEYAVEQNHEANWYVFIESDTYVFWDNVFRLLEHYDESMPYYFGSPSPGRKYELGHGKGEGEVWFAYGGAGYILSSPAAHRLVDRKKNALGITGPRVTEEYKEDIQKDCCGDSILGWALHDKAGVDISGLWPMFNPMSLHELPFGRAYWCEPVLTMHKSHAEDLLALWEWENRRDRTKGPLMYRDLLTYQPFFHPNTNITIPAASSTATIPIRRIEDWHNAYLDTISPPTSLDSFDACAAACHAHNECWQFTWHAQRCHMSSALRLGEKKDPDGEGGTEEERRYISGWDVEKVRKLWEEKSCEGGARWVKPSVKRRF</sequence>
<comment type="subcellular location">
    <subcellularLocation>
        <location evidence="1">Membrane</location>
        <topology evidence="1">Single-pass type II membrane protein</topology>
    </subcellularLocation>
</comment>
<dbReference type="GO" id="GO:0000166">
    <property type="term" value="F:nucleotide binding"/>
    <property type="evidence" value="ECO:0007669"/>
    <property type="project" value="UniProtKB-KW"/>
</dbReference>
<dbReference type="RefSeq" id="XP_033389318.1">
    <property type="nucleotide sequence ID" value="XM_033526512.1"/>
</dbReference>
<dbReference type="EMBL" id="ML978066">
    <property type="protein sequence ID" value="KAF2020979.1"/>
    <property type="molecule type" value="Genomic_DNA"/>
</dbReference>
<dbReference type="GeneID" id="54283909"/>
<dbReference type="GO" id="GO:0016263">
    <property type="term" value="F:glycoprotein-N-acetylgalactosamine 3-beta-galactosyltransferase activity"/>
    <property type="evidence" value="ECO:0007669"/>
    <property type="project" value="UniProtKB-EC"/>
</dbReference>
<dbReference type="OrthoDB" id="414175at2759"/>
<keyword evidence="10 12" id="KW-1133">Transmembrane helix</keyword>
<dbReference type="GO" id="GO:0016020">
    <property type="term" value="C:membrane"/>
    <property type="evidence" value="ECO:0007669"/>
    <property type="project" value="UniProtKB-SubCell"/>
</dbReference>
<reference evidence="14" key="1">
    <citation type="journal article" date="2020" name="Stud. Mycol.">
        <title>101 Dothideomycetes genomes: a test case for predicting lifestyles and emergence of pathogens.</title>
        <authorList>
            <person name="Haridas S."/>
            <person name="Albert R."/>
            <person name="Binder M."/>
            <person name="Bloem J."/>
            <person name="Labutti K."/>
            <person name="Salamov A."/>
            <person name="Andreopoulos B."/>
            <person name="Baker S."/>
            <person name="Barry K."/>
            <person name="Bills G."/>
            <person name="Bluhm B."/>
            <person name="Cannon C."/>
            <person name="Castanera R."/>
            <person name="Culley D."/>
            <person name="Daum C."/>
            <person name="Ezra D."/>
            <person name="Gonzalez J."/>
            <person name="Henrissat B."/>
            <person name="Kuo A."/>
            <person name="Liang C."/>
            <person name="Lipzen A."/>
            <person name="Lutzoni F."/>
            <person name="Magnuson J."/>
            <person name="Mondo S."/>
            <person name="Nolan M."/>
            <person name="Ohm R."/>
            <person name="Pangilinan J."/>
            <person name="Park H.-J."/>
            <person name="Ramirez L."/>
            <person name="Alfaro M."/>
            <person name="Sun H."/>
            <person name="Tritt A."/>
            <person name="Yoshinaga Y."/>
            <person name="Zwiers L.-H."/>
            <person name="Turgeon B."/>
            <person name="Goodwin S."/>
            <person name="Spatafora J."/>
            <person name="Crous P."/>
            <person name="Grigoriev I."/>
        </authorList>
    </citation>
    <scope>NUCLEOTIDE SEQUENCE</scope>
    <source>
        <strain evidence="14">CBS 175.79</strain>
    </source>
</reference>
<keyword evidence="9" id="KW-0735">Signal-anchor</keyword>
<name>A0A6A5Y6R3_9PLEO</name>
<evidence type="ECO:0000256" key="3">
    <source>
        <dbReference type="ARBA" id="ARBA00006462"/>
    </source>
</evidence>
<gene>
    <name evidence="14" type="ORF">BU24DRAFT_416655</name>
</gene>
<dbReference type="InterPro" id="IPR003378">
    <property type="entry name" value="Fringe-like_glycosylTrfase"/>
</dbReference>
<dbReference type="PANTHER" id="PTHR23033">
    <property type="entry name" value="BETA1,3-GALACTOSYLTRANSFERASE"/>
    <property type="match status" value="1"/>
</dbReference>
<proteinExistence type="inferred from homology"/>
<dbReference type="Proteomes" id="UP000799778">
    <property type="component" value="Unassembled WGS sequence"/>
</dbReference>
<keyword evidence="7 12" id="KW-0812">Transmembrane</keyword>
<evidence type="ECO:0000256" key="10">
    <source>
        <dbReference type="ARBA" id="ARBA00022989"/>
    </source>
</evidence>
<dbReference type="Pfam" id="PF02434">
    <property type="entry name" value="Fringe"/>
    <property type="match status" value="1"/>
</dbReference>
<keyword evidence="15" id="KW-1185">Reference proteome</keyword>
<evidence type="ECO:0000313" key="15">
    <source>
        <dbReference type="Proteomes" id="UP000799778"/>
    </source>
</evidence>
<dbReference type="PANTHER" id="PTHR23033:SF43">
    <property type="entry name" value="APPLE DOMAIN-CONTAINING PROTEIN"/>
    <property type="match status" value="1"/>
</dbReference>
<evidence type="ECO:0000256" key="2">
    <source>
        <dbReference type="ARBA" id="ARBA00004922"/>
    </source>
</evidence>
<evidence type="ECO:0000256" key="7">
    <source>
        <dbReference type="ARBA" id="ARBA00022692"/>
    </source>
</evidence>
<evidence type="ECO:0000256" key="8">
    <source>
        <dbReference type="ARBA" id="ARBA00022741"/>
    </source>
</evidence>
<dbReference type="EC" id="2.4.1.122" evidence="4"/>
<dbReference type="AlphaFoldDB" id="A0A6A5Y6R3"/>
<comment type="pathway">
    <text evidence="2">Protein modification; protein glycosylation.</text>
</comment>
<keyword evidence="5" id="KW-0328">Glycosyltransferase</keyword>
<keyword evidence="11 12" id="KW-0472">Membrane</keyword>